<sequence>MSRLMLKLAVADAEVLGSRFETSQILIQIPGQNPEYTGQTGCLQFVSPELGIRAFDVYEKIDSNGFYLVDDSYPAMSNISYTFYFYPTLTHNSTECASIDNKYIVTPQLIGNNKTNPWRITRSAIPYVGIKIQVPSEAVTLGISVNNSVSLDFFSSIYKDDNGYFYSNNYLAYYNFQYDFIFWSAPPNEANISNQLPTWPIMRPDLTNDPWVVNNPN</sequence>
<protein>
    <submittedName>
        <fullName evidence="1">Uncharacterized protein</fullName>
    </submittedName>
</protein>
<dbReference type="EMBL" id="QKWP01000195">
    <property type="protein sequence ID" value="RIB24947.1"/>
    <property type="molecule type" value="Genomic_DNA"/>
</dbReference>
<name>A0A397VUA1_9GLOM</name>
<gene>
    <name evidence="1" type="ORF">C2G38_2241730</name>
</gene>
<dbReference type="OrthoDB" id="10366125at2759"/>
<comment type="caution">
    <text evidence="1">The sequence shown here is derived from an EMBL/GenBank/DDBJ whole genome shotgun (WGS) entry which is preliminary data.</text>
</comment>
<evidence type="ECO:0000313" key="2">
    <source>
        <dbReference type="Proteomes" id="UP000266673"/>
    </source>
</evidence>
<organism evidence="1 2">
    <name type="scientific">Gigaspora rosea</name>
    <dbReference type="NCBI Taxonomy" id="44941"/>
    <lineage>
        <taxon>Eukaryota</taxon>
        <taxon>Fungi</taxon>
        <taxon>Fungi incertae sedis</taxon>
        <taxon>Mucoromycota</taxon>
        <taxon>Glomeromycotina</taxon>
        <taxon>Glomeromycetes</taxon>
        <taxon>Diversisporales</taxon>
        <taxon>Gigasporaceae</taxon>
        <taxon>Gigaspora</taxon>
    </lineage>
</organism>
<dbReference type="Proteomes" id="UP000266673">
    <property type="component" value="Unassembled WGS sequence"/>
</dbReference>
<proteinExistence type="predicted"/>
<reference evidence="1 2" key="1">
    <citation type="submission" date="2018-06" db="EMBL/GenBank/DDBJ databases">
        <title>Comparative genomics reveals the genomic features of Rhizophagus irregularis, R. cerebriforme, R. diaphanum and Gigaspora rosea, and their symbiotic lifestyle signature.</title>
        <authorList>
            <person name="Morin E."/>
            <person name="San Clemente H."/>
            <person name="Chen E.C.H."/>
            <person name="De La Providencia I."/>
            <person name="Hainaut M."/>
            <person name="Kuo A."/>
            <person name="Kohler A."/>
            <person name="Murat C."/>
            <person name="Tang N."/>
            <person name="Roy S."/>
            <person name="Loubradou J."/>
            <person name="Henrissat B."/>
            <person name="Grigoriev I.V."/>
            <person name="Corradi N."/>
            <person name="Roux C."/>
            <person name="Martin F.M."/>
        </authorList>
    </citation>
    <scope>NUCLEOTIDE SEQUENCE [LARGE SCALE GENOMIC DNA]</scope>
    <source>
        <strain evidence="1 2">DAOM 194757</strain>
    </source>
</reference>
<keyword evidence="2" id="KW-1185">Reference proteome</keyword>
<evidence type="ECO:0000313" key="1">
    <source>
        <dbReference type="EMBL" id="RIB24947.1"/>
    </source>
</evidence>
<accession>A0A397VUA1</accession>
<dbReference type="AlphaFoldDB" id="A0A397VUA1"/>